<feature type="compositionally biased region" description="Basic and acidic residues" evidence="1">
    <location>
        <begin position="392"/>
        <end position="409"/>
    </location>
</feature>
<dbReference type="GO" id="GO:0003729">
    <property type="term" value="F:mRNA binding"/>
    <property type="evidence" value="ECO:0007669"/>
    <property type="project" value="TreeGrafter"/>
</dbReference>
<protein>
    <submittedName>
        <fullName evidence="4">Polyadenylate-binding protein-interacting protein 3-like isoform X1</fullName>
    </submittedName>
</protein>
<dbReference type="InterPro" id="IPR025852">
    <property type="entry name" value="SM_dom_ATX"/>
</dbReference>
<accession>A0A6J1IZM0</accession>
<dbReference type="InterPro" id="IPR009604">
    <property type="entry name" value="LsmAD_domain"/>
</dbReference>
<organism evidence="3 4">
    <name type="scientific">Cucurbita maxima</name>
    <name type="common">Pumpkin</name>
    <name type="synonym">Winter squash</name>
    <dbReference type="NCBI Taxonomy" id="3661"/>
    <lineage>
        <taxon>Eukaryota</taxon>
        <taxon>Viridiplantae</taxon>
        <taxon>Streptophyta</taxon>
        <taxon>Embryophyta</taxon>
        <taxon>Tracheophyta</taxon>
        <taxon>Spermatophyta</taxon>
        <taxon>Magnoliopsida</taxon>
        <taxon>eudicotyledons</taxon>
        <taxon>Gunneridae</taxon>
        <taxon>Pentapetalae</taxon>
        <taxon>rosids</taxon>
        <taxon>fabids</taxon>
        <taxon>Cucurbitales</taxon>
        <taxon>Cucurbitaceae</taxon>
        <taxon>Cucurbiteae</taxon>
        <taxon>Cucurbita</taxon>
    </lineage>
</organism>
<dbReference type="GO" id="GO:0034063">
    <property type="term" value="P:stress granule assembly"/>
    <property type="evidence" value="ECO:0007669"/>
    <property type="project" value="TreeGrafter"/>
</dbReference>
<dbReference type="RefSeq" id="XP_022980564.1">
    <property type="nucleotide sequence ID" value="XM_023124796.1"/>
</dbReference>
<feature type="region of interest" description="Disordered" evidence="1">
    <location>
        <begin position="392"/>
        <end position="546"/>
    </location>
</feature>
<proteinExistence type="predicted"/>
<feature type="compositionally biased region" description="Basic and acidic residues" evidence="1">
    <location>
        <begin position="419"/>
        <end position="431"/>
    </location>
</feature>
<feature type="region of interest" description="Disordered" evidence="1">
    <location>
        <begin position="341"/>
        <end position="361"/>
    </location>
</feature>
<feature type="region of interest" description="Disordered" evidence="1">
    <location>
        <begin position="1"/>
        <end position="44"/>
    </location>
</feature>
<evidence type="ECO:0000313" key="3">
    <source>
        <dbReference type="Proteomes" id="UP000504608"/>
    </source>
</evidence>
<gene>
    <name evidence="4" type="primary">LOC111479895</name>
</gene>
<feature type="compositionally biased region" description="Basic and acidic residues" evidence="1">
    <location>
        <begin position="19"/>
        <end position="31"/>
    </location>
</feature>
<dbReference type="PANTHER" id="PTHR12854:SF7">
    <property type="entry name" value="ATAXIN-2 HOMOLOG"/>
    <property type="match status" value="1"/>
</dbReference>
<name>A0A6J1IZM0_CUCMA</name>
<dbReference type="InterPro" id="IPR045117">
    <property type="entry name" value="ATXN2-like"/>
</dbReference>
<evidence type="ECO:0000256" key="1">
    <source>
        <dbReference type="SAM" id="MobiDB-lite"/>
    </source>
</evidence>
<dbReference type="PANTHER" id="PTHR12854">
    <property type="entry name" value="ATAXIN 2-RELATED"/>
    <property type="match status" value="1"/>
</dbReference>
<feature type="compositionally biased region" description="Low complexity" evidence="1">
    <location>
        <begin position="341"/>
        <end position="354"/>
    </location>
</feature>
<dbReference type="Pfam" id="PF06741">
    <property type="entry name" value="LsmAD"/>
    <property type="match status" value="1"/>
</dbReference>
<dbReference type="SMART" id="SM01272">
    <property type="entry name" value="LsmAD"/>
    <property type="match status" value="1"/>
</dbReference>
<keyword evidence="3" id="KW-1185">Reference proteome</keyword>
<dbReference type="GeneID" id="111479895"/>
<dbReference type="OrthoDB" id="2275718at2759"/>
<dbReference type="AlphaFoldDB" id="A0A6J1IZM0"/>
<dbReference type="Proteomes" id="UP000504608">
    <property type="component" value="Unplaced"/>
</dbReference>
<feature type="compositionally biased region" description="Low complexity" evidence="1">
    <location>
        <begin position="479"/>
        <end position="513"/>
    </location>
</feature>
<dbReference type="Pfam" id="PF14438">
    <property type="entry name" value="SM-ATX"/>
    <property type="match status" value="1"/>
</dbReference>
<dbReference type="GO" id="GO:0010494">
    <property type="term" value="C:cytoplasmic stress granule"/>
    <property type="evidence" value="ECO:0007669"/>
    <property type="project" value="TreeGrafter"/>
</dbReference>
<reference evidence="4" key="1">
    <citation type="submission" date="2025-08" db="UniProtKB">
        <authorList>
            <consortium name="RefSeq"/>
        </authorList>
    </citation>
    <scope>IDENTIFICATION</scope>
    <source>
        <tissue evidence="4">Young leaves</tissue>
    </source>
</reference>
<feature type="compositionally biased region" description="Polar residues" evidence="1">
    <location>
        <begin position="1"/>
        <end position="12"/>
    </location>
</feature>
<feature type="domain" description="LsmAD" evidence="2">
    <location>
        <begin position="222"/>
        <end position="293"/>
    </location>
</feature>
<dbReference type="KEGG" id="cmax:111479895"/>
<evidence type="ECO:0000259" key="2">
    <source>
        <dbReference type="SMART" id="SM01272"/>
    </source>
</evidence>
<sequence length="637" mass="69508">MNLQQSINSKPSANGFGRRRGDRDVGTKFENKFQPGKSNPNRLTNTRALAAGSKDGTFGSSSHDRLVYLTACFIGQHVDVQVKNGSIYSGIFHSSNTEKDFGIILKMARLTKDTSSRGQKTIGDSSIKAPSKTLVIPAKDLVQVIAKDVTVTKDGLSNEVDYENQELLIDSIISQSRQHDAERELKPWIPDDDDPQFPELDNIFDGPWNRSWDQFEVNEKLFGVRSTFDEELYTTKLERGPQTRELEKEASRIAREIEGEDTEDLHLAEERGIDLHDKFDIDEETRFSSVFRGKGADDSGFDENEDISFNSRNMETFGGSSSSDIRLADTLSGKWSDAASVSSSSSLDQAQPSLTNMGVDLSRSTPINHARQLASENSCKSCPTLEIESRIQDKHHGENAAEESVEKDMQGVNDSQLAKCDDLQPLKKDGSDGGILPNVASHAPSCAPSKHNEKSSPPELSDDPEPGKSRGEVQMLNISGRSGSSVSMNSDGAAGTSSGPVLSPSSSIGSLSSEKSTLNPRAKEFKLNPNAKSFTPSQAPVRPPSPASVSDGSFYYQANIPAVPHMHGMPYGVGIGPSFPGHQPVVFNPMVAPMQSPHGYVQPNGPQYAQPMLLSHPRHGIYMPGYQPEMPYKGREY</sequence>
<evidence type="ECO:0000313" key="4">
    <source>
        <dbReference type="RefSeq" id="XP_022980564.1"/>
    </source>
</evidence>